<evidence type="ECO:0008006" key="3">
    <source>
        <dbReference type="Google" id="ProtNLM"/>
    </source>
</evidence>
<gene>
    <name evidence="2" type="ORF">ENQ20_15930</name>
</gene>
<proteinExistence type="predicted"/>
<comment type="caution">
    <text evidence="2">The sequence shown here is derived from an EMBL/GenBank/DDBJ whole genome shotgun (WGS) entry which is preliminary data.</text>
</comment>
<keyword evidence="1" id="KW-0732">Signal</keyword>
<accession>A0A7C1FR11</accession>
<reference evidence="2" key="1">
    <citation type="journal article" date="2020" name="mSystems">
        <title>Genome- and Community-Level Interaction Insights into Carbon Utilization and Element Cycling Functions of Hydrothermarchaeota in Hydrothermal Sediment.</title>
        <authorList>
            <person name="Zhou Z."/>
            <person name="Liu Y."/>
            <person name="Xu W."/>
            <person name="Pan J."/>
            <person name="Luo Z.H."/>
            <person name="Li M."/>
        </authorList>
    </citation>
    <scope>NUCLEOTIDE SEQUENCE [LARGE SCALE GENOMIC DNA]</scope>
    <source>
        <strain evidence="2">SpSt-289</strain>
    </source>
</reference>
<evidence type="ECO:0000256" key="1">
    <source>
        <dbReference type="SAM" id="SignalP"/>
    </source>
</evidence>
<organism evidence="2">
    <name type="scientific">Caldilinea aerophila</name>
    <dbReference type="NCBI Taxonomy" id="133453"/>
    <lineage>
        <taxon>Bacteria</taxon>
        <taxon>Bacillati</taxon>
        <taxon>Chloroflexota</taxon>
        <taxon>Caldilineae</taxon>
        <taxon>Caldilineales</taxon>
        <taxon>Caldilineaceae</taxon>
        <taxon>Caldilinea</taxon>
    </lineage>
</organism>
<sequence>MNGMKSWKQWLLAGLLVGAMVVGAVAAFPQVTFAQSDDSGSAQPAPTLPWGYGMRFGWKGLGNYQQYLAEALGITVEELQAAQVKARNAMIDQAVKDGYLTQEQADLLKARHAFMQYLAGQAQQSLENALNAAVEAGAITQEQADLLRNAQGGWRPGVFGGRGMFGEGFHGGRGGRGFPFRGMMP</sequence>
<dbReference type="EMBL" id="DSMG01000165">
    <property type="protein sequence ID" value="HDX32958.1"/>
    <property type="molecule type" value="Genomic_DNA"/>
</dbReference>
<dbReference type="AlphaFoldDB" id="A0A7C1FR11"/>
<protein>
    <recommendedName>
        <fullName evidence="3">Periplasmic heavy metal sensor</fullName>
    </recommendedName>
</protein>
<feature type="chain" id="PRO_5027639375" description="Periplasmic heavy metal sensor" evidence="1">
    <location>
        <begin position="27"/>
        <end position="185"/>
    </location>
</feature>
<evidence type="ECO:0000313" key="2">
    <source>
        <dbReference type="EMBL" id="HDX32958.1"/>
    </source>
</evidence>
<feature type="signal peptide" evidence="1">
    <location>
        <begin position="1"/>
        <end position="26"/>
    </location>
</feature>
<name>A0A7C1FR11_9CHLR</name>